<evidence type="ECO:0000313" key="4">
    <source>
        <dbReference type="Proteomes" id="UP000183760"/>
    </source>
</evidence>
<comment type="caution">
    <text evidence="2">The sequence shown here is derived from an EMBL/GenBank/DDBJ whole genome shotgun (WGS) entry which is preliminary data.</text>
</comment>
<reference evidence="2 5" key="2">
    <citation type="submission" date="2019-07" db="EMBL/GenBank/DDBJ databases">
        <title>Whole genome shotgun sequence of Myxococcus fulvus NBRC 100333.</title>
        <authorList>
            <person name="Hosoyama A."/>
            <person name="Uohara A."/>
            <person name="Ohji S."/>
            <person name="Ichikawa N."/>
        </authorList>
    </citation>
    <scope>NUCLEOTIDE SEQUENCE [LARGE SCALE GENOMIC DNA]</scope>
    <source>
        <strain evidence="2 5">NBRC 100333</strain>
    </source>
</reference>
<evidence type="ECO:0008006" key="6">
    <source>
        <dbReference type="Google" id="ProtNLM"/>
    </source>
</evidence>
<evidence type="ECO:0000313" key="5">
    <source>
        <dbReference type="Proteomes" id="UP000321514"/>
    </source>
</evidence>
<name>A0A511TDD4_MYXFU</name>
<organism evidence="2 5">
    <name type="scientific">Myxococcus fulvus</name>
    <dbReference type="NCBI Taxonomy" id="33"/>
    <lineage>
        <taxon>Bacteria</taxon>
        <taxon>Pseudomonadati</taxon>
        <taxon>Myxococcota</taxon>
        <taxon>Myxococcia</taxon>
        <taxon>Myxococcales</taxon>
        <taxon>Cystobacterineae</taxon>
        <taxon>Myxococcaceae</taxon>
        <taxon>Myxococcus</taxon>
    </lineage>
</organism>
<dbReference type="Proteomes" id="UP000321514">
    <property type="component" value="Unassembled WGS sequence"/>
</dbReference>
<sequence>MKKLVLLSCALLWGTACGGPEVPEPVIPEAPNPDLVSQGELAPTYWYTCQLPCRAGFCPTSSIPYPDCSSGIRYTCTPCIGGPDPL</sequence>
<keyword evidence="4" id="KW-1185">Reference proteome</keyword>
<accession>A0A511TDD4</accession>
<proteinExistence type="predicted"/>
<dbReference type="PROSITE" id="PS51257">
    <property type="entry name" value="PROKAR_LIPOPROTEIN"/>
    <property type="match status" value="1"/>
</dbReference>
<feature type="chain" id="PRO_5022712149" description="Lipoprotein" evidence="1">
    <location>
        <begin position="19"/>
        <end position="86"/>
    </location>
</feature>
<feature type="signal peptide" evidence="1">
    <location>
        <begin position="1"/>
        <end position="18"/>
    </location>
</feature>
<evidence type="ECO:0000256" key="1">
    <source>
        <dbReference type="SAM" id="SignalP"/>
    </source>
</evidence>
<evidence type="ECO:0000313" key="3">
    <source>
        <dbReference type="EMBL" id="SEU26937.1"/>
    </source>
</evidence>
<dbReference type="Proteomes" id="UP000183760">
    <property type="component" value="Unassembled WGS sequence"/>
</dbReference>
<keyword evidence="1" id="KW-0732">Signal</keyword>
<protein>
    <recommendedName>
        <fullName evidence="6">Lipoprotein</fullName>
    </recommendedName>
</protein>
<dbReference type="EMBL" id="FOIB01000007">
    <property type="protein sequence ID" value="SEU26937.1"/>
    <property type="molecule type" value="Genomic_DNA"/>
</dbReference>
<evidence type="ECO:0000313" key="2">
    <source>
        <dbReference type="EMBL" id="GEN12190.1"/>
    </source>
</evidence>
<reference evidence="3 4" key="1">
    <citation type="submission" date="2016-10" db="EMBL/GenBank/DDBJ databases">
        <authorList>
            <person name="Varghese N."/>
            <person name="Submissions S."/>
        </authorList>
    </citation>
    <scope>NUCLEOTIDE SEQUENCE [LARGE SCALE GENOMIC DNA]</scope>
    <source>
        <strain evidence="3 4">DSM 16525</strain>
    </source>
</reference>
<gene>
    <name evidence="2" type="ORF">MFU01_72270</name>
    <name evidence="3" type="ORF">SAMN05443572_107349</name>
</gene>
<dbReference type="AlphaFoldDB" id="A0A511TDD4"/>
<dbReference type="EMBL" id="BJXR01000059">
    <property type="protein sequence ID" value="GEN12190.1"/>
    <property type="molecule type" value="Genomic_DNA"/>
</dbReference>